<dbReference type="Proteomes" id="UP000092460">
    <property type="component" value="Unassembled WGS sequence"/>
</dbReference>
<name>A0A1B0B4E9_9MUSC</name>
<organism evidence="1 2">
    <name type="scientific">Glossina palpalis gambiensis</name>
    <dbReference type="NCBI Taxonomy" id="67801"/>
    <lineage>
        <taxon>Eukaryota</taxon>
        <taxon>Metazoa</taxon>
        <taxon>Ecdysozoa</taxon>
        <taxon>Arthropoda</taxon>
        <taxon>Hexapoda</taxon>
        <taxon>Insecta</taxon>
        <taxon>Pterygota</taxon>
        <taxon>Neoptera</taxon>
        <taxon>Endopterygota</taxon>
        <taxon>Diptera</taxon>
        <taxon>Brachycera</taxon>
        <taxon>Muscomorpha</taxon>
        <taxon>Hippoboscoidea</taxon>
        <taxon>Glossinidae</taxon>
        <taxon>Glossina</taxon>
    </lineage>
</organism>
<dbReference type="AlphaFoldDB" id="A0A1B0B4E9"/>
<evidence type="ECO:0000313" key="1">
    <source>
        <dbReference type="EnsemblMetazoa" id="GPPI018477-PA"/>
    </source>
</evidence>
<keyword evidence="2" id="KW-1185">Reference proteome</keyword>
<evidence type="ECO:0000313" key="2">
    <source>
        <dbReference type="Proteomes" id="UP000092460"/>
    </source>
</evidence>
<reference evidence="2" key="1">
    <citation type="submission" date="2015-01" db="EMBL/GenBank/DDBJ databases">
        <authorList>
            <person name="Aksoy S."/>
            <person name="Warren W."/>
            <person name="Wilson R.K."/>
        </authorList>
    </citation>
    <scope>NUCLEOTIDE SEQUENCE [LARGE SCALE GENOMIC DNA]</scope>
    <source>
        <strain evidence="2">IAEA</strain>
    </source>
</reference>
<protein>
    <submittedName>
        <fullName evidence="1">Uncharacterized protein</fullName>
    </submittedName>
</protein>
<proteinExistence type="predicted"/>
<reference evidence="1" key="2">
    <citation type="submission" date="2020-05" db="UniProtKB">
        <authorList>
            <consortium name="EnsemblMetazoa"/>
        </authorList>
    </citation>
    <scope>IDENTIFICATION</scope>
    <source>
        <strain evidence="1">IAEA</strain>
    </source>
</reference>
<accession>A0A1B0B4E9</accession>
<dbReference type="EMBL" id="JXJN01008292">
    <property type="status" value="NOT_ANNOTATED_CDS"/>
    <property type="molecule type" value="Genomic_DNA"/>
</dbReference>
<dbReference type="EnsemblMetazoa" id="GPPI018477-RA">
    <property type="protein sequence ID" value="GPPI018477-PA"/>
    <property type="gene ID" value="GPPI018477"/>
</dbReference>
<dbReference type="VEuPathDB" id="VectorBase:GPPI018477"/>
<sequence length="465" mass="49083">MLSALGKGINLHSVLPTEVAADASEDEEGDEKVSLRASELSESRCDLGLLGCLRFKAVVSRLTTRGLLFKAKSLTHTERTGISSNSSGLRKLVEIGPSSERPRCMVGLCFWANNGGLAVSKVCITRVFEWFGVGGGVDGKDMLIGISDIGLTGIRVTPGGGGGGVDGLKESRGLLDVRGVSLRSSSFLATFSTFPLAGEREDRFKFRQSGGEQFLKFGIKERISSVLLAHSKLVLDCLALSSFICLVGEFLPIIFSSSVSLGCNFFGDGERERINSTSTKSSLLKNCSIVNISCTGVSELAFTVGSRVLTNYHARSLHVEASCNFFGDGERERINSTSTKSSLLKNCSIVNISCTGVSELAFTVGSRVLTNYHARSLHVEASVCTGGGCGPRRVKERSEERTRCPRFKVPRDGAAATVAGLAASVTVATAAGADAVGTALRAAGLAVERVCSSVAFFRCNTGDAT</sequence>